<feature type="compositionally biased region" description="Polar residues" evidence="2">
    <location>
        <begin position="265"/>
        <end position="274"/>
    </location>
</feature>
<dbReference type="AlphaFoldDB" id="A0A7M7KZL8"/>
<feature type="chain" id="PRO_5029661066" evidence="3">
    <location>
        <begin position="17"/>
        <end position="923"/>
    </location>
</feature>
<evidence type="ECO:0000313" key="5">
    <source>
        <dbReference type="Proteomes" id="UP000594260"/>
    </source>
</evidence>
<feature type="compositionally biased region" description="Low complexity" evidence="2">
    <location>
        <begin position="106"/>
        <end position="120"/>
    </location>
</feature>
<dbReference type="OrthoDB" id="6424548at2759"/>
<feature type="region of interest" description="Disordered" evidence="2">
    <location>
        <begin position="150"/>
        <end position="274"/>
    </location>
</feature>
<dbReference type="OMA" id="DHPLWDN"/>
<dbReference type="RefSeq" id="XP_022673296.1">
    <property type="nucleotide sequence ID" value="XM_022817561.1"/>
</dbReference>
<dbReference type="EnsemblMetazoa" id="XM_022817561">
    <property type="protein sequence ID" value="XP_022673296"/>
    <property type="gene ID" value="LOC111255518"/>
</dbReference>
<accession>A0A7M7KZL8</accession>
<feature type="compositionally biased region" description="Polar residues" evidence="2">
    <location>
        <begin position="215"/>
        <end position="236"/>
    </location>
</feature>
<feature type="region of interest" description="Disordered" evidence="2">
    <location>
        <begin position="323"/>
        <end position="348"/>
    </location>
</feature>
<evidence type="ECO:0000256" key="3">
    <source>
        <dbReference type="SAM" id="SignalP"/>
    </source>
</evidence>
<keyword evidence="1" id="KW-0175">Coiled coil</keyword>
<feature type="compositionally biased region" description="Low complexity" evidence="2">
    <location>
        <begin position="237"/>
        <end position="249"/>
    </location>
</feature>
<feature type="region of interest" description="Disordered" evidence="2">
    <location>
        <begin position="100"/>
        <end position="129"/>
    </location>
</feature>
<keyword evidence="5" id="KW-1185">Reference proteome</keyword>
<reference evidence="4" key="1">
    <citation type="submission" date="2021-01" db="UniProtKB">
        <authorList>
            <consortium name="EnsemblMetazoa"/>
        </authorList>
    </citation>
    <scope>IDENTIFICATION</scope>
</reference>
<feature type="compositionally biased region" description="Low complexity" evidence="2">
    <location>
        <begin position="395"/>
        <end position="454"/>
    </location>
</feature>
<feature type="region of interest" description="Disordered" evidence="2">
    <location>
        <begin position="362"/>
        <end position="468"/>
    </location>
</feature>
<feature type="compositionally biased region" description="Polar residues" evidence="2">
    <location>
        <begin position="64"/>
        <end position="81"/>
    </location>
</feature>
<dbReference type="Proteomes" id="UP000594260">
    <property type="component" value="Unplaced"/>
</dbReference>
<protein>
    <submittedName>
        <fullName evidence="4">Uncharacterized protein</fullName>
    </submittedName>
</protein>
<feature type="compositionally biased region" description="Basic residues" evidence="2">
    <location>
        <begin position="455"/>
        <end position="466"/>
    </location>
</feature>
<evidence type="ECO:0000313" key="4">
    <source>
        <dbReference type="EnsemblMetazoa" id="XP_022673296"/>
    </source>
</evidence>
<dbReference type="InParanoid" id="A0A7M7KZL8"/>
<dbReference type="KEGG" id="vde:111255518"/>
<feature type="coiled-coil region" evidence="1">
    <location>
        <begin position="528"/>
        <end position="576"/>
    </location>
</feature>
<sequence>MSLIGSIWLWVPFVYNEDGAAPEQPAVPVHQHLRHQQQQHPPNSSSPPTELLRQQQQQQQTTTPASTSNISGNSSGLQQHFQPLSPHLHQLQAQIFQSSSNPQILGSGSSNNNSTNGFNGPHAGSLGLGPSKRIQQLLTDPLLLPRKEPNREHLQQQQQPLRTVTAAGAATAAAVPPPGVINRPKSSPALERSPRKERREKGETGVADGTGVHAQRTSSKKSVVPNASTHRTSEPQSAAGAAGFSASSSYRNGDAGGRNFPPTLPQHQQQQRTRTNSINHVLPFLVKQHAKTLLSVQELQERVASLEELSVSLQCAMESSSASVGGCSTINPAHQQSSPWQTSSKAPVTSGNGAAINYSQVVQNSKSSRSADCGGSSAGGGAESDKQDSGLGVDSSSSHSRNSQTPSASGSSQSGINSHHNPHTSSSTLNIHNTTATTTTTAAHNTTSHLSPSHNLHHPHHHHTRPQHLTVAAHGTGQTRVNNPHQNQADELLDLLDQICERGNHLRDFASSQQQLQQLNSDLAGMGDAQLLKENRELKRLLHKTEDEKKALKDQIRAYESQLHRLQGERMAYEDKLSAVCFEKRQLESHVRALHVSCVAGGGGTGTAGSSLGTVVPSRSLAAAGVVTGPASGQGLPAGSTGSAAATNSASSVHPAVNSSHLGSFHDSPSINDKVSRVLQIDNPLELQRQLIEHIMDNAALIDRLRKLEATWAKRHHDWAKTEEALQSHVDDLMGERDECISALRKNQVDLRRLRSRLTFLESAVHKFDGGPTHGTHDAREALDQIDEMEAALPLPPWMQSSSPRLVQSYHNNLAIGLGERKSPHHSLPPRVGVNQAANAHLFRNEGPASLLSNQWRRPGANSPQDLMSVHDDLTSHIDQICSEFDPLSGKEGQAPGATQGHDYDSLDLSMPLQPTKLHSALT</sequence>
<feature type="compositionally biased region" description="Low complexity" evidence="2">
    <location>
        <begin position="38"/>
        <end position="63"/>
    </location>
</feature>
<keyword evidence="3" id="KW-0732">Signal</keyword>
<feature type="coiled-coil region" evidence="1">
    <location>
        <begin position="289"/>
        <end position="316"/>
    </location>
</feature>
<dbReference type="GeneID" id="111255518"/>
<proteinExistence type="predicted"/>
<evidence type="ECO:0000256" key="1">
    <source>
        <dbReference type="SAM" id="Coils"/>
    </source>
</evidence>
<feature type="compositionally biased region" description="Low complexity" evidence="2">
    <location>
        <begin position="365"/>
        <end position="375"/>
    </location>
</feature>
<feature type="region of interest" description="Disordered" evidence="2">
    <location>
        <begin position="30"/>
        <end position="81"/>
    </location>
</feature>
<feature type="compositionally biased region" description="Low complexity" evidence="2">
    <location>
        <begin position="163"/>
        <end position="174"/>
    </location>
</feature>
<feature type="signal peptide" evidence="3">
    <location>
        <begin position="1"/>
        <end position="16"/>
    </location>
</feature>
<feature type="region of interest" description="Disordered" evidence="2">
    <location>
        <begin position="885"/>
        <end position="923"/>
    </location>
</feature>
<name>A0A7M7KZL8_VARDE</name>
<evidence type="ECO:0000256" key="2">
    <source>
        <dbReference type="SAM" id="MobiDB-lite"/>
    </source>
</evidence>
<organism evidence="4 5">
    <name type="scientific">Varroa destructor</name>
    <name type="common">Honeybee mite</name>
    <dbReference type="NCBI Taxonomy" id="109461"/>
    <lineage>
        <taxon>Eukaryota</taxon>
        <taxon>Metazoa</taxon>
        <taxon>Ecdysozoa</taxon>
        <taxon>Arthropoda</taxon>
        <taxon>Chelicerata</taxon>
        <taxon>Arachnida</taxon>
        <taxon>Acari</taxon>
        <taxon>Parasitiformes</taxon>
        <taxon>Mesostigmata</taxon>
        <taxon>Gamasina</taxon>
        <taxon>Dermanyssoidea</taxon>
        <taxon>Varroidae</taxon>
        <taxon>Varroa</taxon>
    </lineage>
</organism>
<feature type="compositionally biased region" description="Basic and acidic residues" evidence="2">
    <location>
        <begin position="192"/>
        <end position="203"/>
    </location>
</feature>